<evidence type="ECO:0000313" key="2">
    <source>
        <dbReference type="EMBL" id="CAJ1410289.1"/>
    </source>
</evidence>
<dbReference type="EMBL" id="CAUJNA010003810">
    <property type="protein sequence ID" value="CAJ1410289.1"/>
    <property type="molecule type" value="Genomic_DNA"/>
</dbReference>
<feature type="compositionally biased region" description="Basic and acidic residues" evidence="1">
    <location>
        <begin position="1"/>
        <end position="12"/>
    </location>
</feature>
<evidence type="ECO:0000256" key="1">
    <source>
        <dbReference type="SAM" id="MobiDB-lite"/>
    </source>
</evidence>
<name>A0AA36JSD4_9DINO</name>
<dbReference type="InterPro" id="IPR016024">
    <property type="entry name" value="ARM-type_fold"/>
</dbReference>
<dbReference type="Proteomes" id="UP001178507">
    <property type="component" value="Unassembled WGS sequence"/>
</dbReference>
<gene>
    <name evidence="2" type="ORF">EVOR1521_LOCUS31135</name>
</gene>
<feature type="region of interest" description="Disordered" evidence="1">
    <location>
        <begin position="1"/>
        <end position="21"/>
    </location>
</feature>
<organism evidence="2 3">
    <name type="scientific">Effrenium voratum</name>
    <dbReference type="NCBI Taxonomy" id="2562239"/>
    <lineage>
        <taxon>Eukaryota</taxon>
        <taxon>Sar</taxon>
        <taxon>Alveolata</taxon>
        <taxon>Dinophyceae</taxon>
        <taxon>Suessiales</taxon>
        <taxon>Symbiodiniaceae</taxon>
        <taxon>Effrenium</taxon>
    </lineage>
</organism>
<comment type="caution">
    <text evidence="2">The sequence shown here is derived from an EMBL/GenBank/DDBJ whole genome shotgun (WGS) entry which is preliminary data.</text>
</comment>
<sequence>MDLSRHYDHPDDPGYSEDYEEQRMYGDFYRESAEAVTRGVTLPLPSDSLAAGPFFGDFYRDEDPYKGVTLPCEESKFFGGPCLEKVLFKEGPAPSGWKAEPKAAHDQHAKFQETDCPPPKPSDPMWSFEATTIYVTRPMSVLIQEMNVLLEKLNQMATTIKVSRAPKFAIKSDVFVRNAKVTLKVRVYTMEANKYAIEFQRRQGDCLAFNHVYQQAWRLLHDESHVEDLPGPPPCQSPTSSDEADGQVKEMFSPLLDMMDLPVLQAESAAALAQVAEDRPAAKTLCCPGAFKKFHGLLLSDDAEITYPIARLLCSMAQIPEAAQFFCAGDLLSDMITKVQTWKCCEQVKALLAQAVQSVMGRAQLGEGQYERVSRLLQLAVKDLPACRTRQLLSEAHSKLRRAV</sequence>
<reference evidence="2" key="1">
    <citation type="submission" date="2023-08" db="EMBL/GenBank/DDBJ databases">
        <authorList>
            <person name="Chen Y."/>
            <person name="Shah S."/>
            <person name="Dougan E. K."/>
            <person name="Thang M."/>
            <person name="Chan C."/>
        </authorList>
    </citation>
    <scope>NUCLEOTIDE SEQUENCE</scope>
</reference>
<keyword evidence="3" id="KW-1185">Reference proteome</keyword>
<proteinExistence type="predicted"/>
<protein>
    <submittedName>
        <fullName evidence="2">Uncharacterized protein</fullName>
    </submittedName>
</protein>
<evidence type="ECO:0000313" key="3">
    <source>
        <dbReference type="Proteomes" id="UP001178507"/>
    </source>
</evidence>
<dbReference type="SUPFAM" id="SSF48371">
    <property type="entry name" value="ARM repeat"/>
    <property type="match status" value="1"/>
</dbReference>
<accession>A0AA36JSD4</accession>
<dbReference type="AlphaFoldDB" id="A0AA36JSD4"/>